<dbReference type="InterPro" id="IPR050984">
    <property type="entry name" value="Gfo/Idh/MocA_domain"/>
</dbReference>
<dbReference type="PANTHER" id="PTHR22604">
    <property type="entry name" value="OXIDOREDUCTASES"/>
    <property type="match status" value="1"/>
</dbReference>
<protein>
    <submittedName>
        <fullName evidence="6">Gfo/Idh/MocA family oxidoreductase</fullName>
    </submittedName>
</protein>
<evidence type="ECO:0000256" key="2">
    <source>
        <dbReference type="ARBA" id="ARBA00023002"/>
    </source>
</evidence>
<evidence type="ECO:0000256" key="1">
    <source>
        <dbReference type="ARBA" id="ARBA00010928"/>
    </source>
</evidence>
<dbReference type="GO" id="GO:0000166">
    <property type="term" value="F:nucleotide binding"/>
    <property type="evidence" value="ECO:0007669"/>
    <property type="project" value="InterPro"/>
</dbReference>
<dbReference type="Proteomes" id="UP000325516">
    <property type="component" value="Chromosome"/>
</dbReference>
<gene>
    <name evidence="6" type="ORF">F6J85_06290</name>
</gene>
<evidence type="ECO:0000313" key="7">
    <source>
        <dbReference type="Proteomes" id="UP000325516"/>
    </source>
</evidence>
<feature type="domain" description="GFO/IDH/MocA-like oxidoreductase" evidence="5">
    <location>
        <begin position="138"/>
        <end position="253"/>
    </location>
</feature>
<dbReference type="RefSeq" id="WP_150924283.1">
    <property type="nucleotide sequence ID" value="NZ_CP044232.1"/>
</dbReference>
<dbReference type="Pfam" id="PF22725">
    <property type="entry name" value="GFO_IDH_MocA_C3"/>
    <property type="match status" value="1"/>
</dbReference>
<feature type="domain" description="Gfo/Idh/MocA-like oxidoreductase N-terminal" evidence="4">
    <location>
        <begin position="14"/>
        <end position="126"/>
    </location>
</feature>
<dbReference type="EMBL" id="CP044232">
    <property type="protein sequence ID" value="QEW02748.1"/>
    <property type="molecule type" value="Genomic_DNA"/>
</dbReference>
<evidence type="ECO:0000259" key="4">
    <source>
        <dbReference type="Pfam" id="PF01408"/>
    </source>
</evidence>
<keyword evidence="7" id="KW-1185">Reference proteome</keyword>
<organism evidence="6 7">
    <name type="scientific">Microbacterium lushaniae</name>
    <dbReference type="NCBI Taxonomy" id="2614639"/>
    <lineage>
        <taxon>Bacteria</taxon>
        <taxon>Bacillati</taxon>
        <taxon>Actinomycetota</taxon>
        <taxon>Actinomycetes</taxon>
        <taxon>Micrococcales</taxon>
        <taxon>Microbacteriaceae</taxon>
        <taxon>Microbacterium</taxon>
    </lineage>
</organism>
<accession>A0A5J6L2K0</accession>
<keyword evidence="3" id="KW-0520">NAD</keyword>
<dbReference type="AlphaFoldDB" id="A0A5J6L2K0"/>
<dbReference type="KEGG" id="mlz:F6J85_06290"/>
<dbReference type="InterPro" id="IPR055170">
    <property type="entry name" value="GFO_IDH_MocA-like_dom"/>
</dbReference>
<dbReference type="SUPFAM" id="SSF51735">
    <property type="entry name" value="NAD(P)-binding Rossmann-fold domains"/>
    <property type="match status" value="1"/>
</dbReference>
<dbReference type="Gene3D" id="3.40.50.720">
    <property type="entry name" value="NAD(P)-binding Rossmann-like Domain"/>
    <property type="match status" value="1"/>
</dbReference>
<sequence>MEPFPRSDGALGWGILATGGIAGALTRDLLTHGHRVTAVGSRSLPSAEAFAARYGIPRAYGSYEELAADPGIDVIYVATPHNFHAQNATLALEHGKHVLVEKSFTLTQAEASAVTELAARKGLVVLEAMWTRFLPHMAHVRDTIAAGRLGDIRHLHADHAQSLPRDDSHRLNNPALAGGALLDLGIYPISFAHDILGVPVDIAARATLTRTGVDASVATTLTHRGGAISTSFSSLEARGSNRATIVGTKGRLELADTWYAPTTVSLYDERNDLLEVYDAPVSGRGMQFEAAEMERLVREGLPGSPLIMPAESVAIMGTMDAVRETIGLRYQGE</sequence>
<proteinExistence type="inferred from homology"/>
<dbReference type="SUPFAM" id="SSF55347">
    <property type="entry name" value="Glyceraldehyde-3-phosphate dehydrogenase-like, C-terminal domain"/>
    <property type="match status" value="1"/>
</dbReference>
<dbReference type="Pfam" id="PF01408">
    <property type="entry name" value="GFO_IDH_MocA"/>
    <property type="match status" value="1"/>
</dbReference>
<dbReference type="PANTHER" id="PTHR22604:SF105">
    <property type="entry name" value="TRANS-1,2-DIHYDROBENZENE-1,2-DIOL DEHYDROGENASE"/>
    <property type="match status" value="1"/>
</dbReference>
<dbReference type="InterPro" id="IPR036291">
    <property type="entry name" value="NAD(P)-bd_dom_sf"/>
</dbReference>
<dbReference type="Gene3D" id="3.30.360.10">
    <property type="entry name" value="Dihydrodipicolinate Reductase, domain 2"/>
    <property type="match status" value="1"/>
</dbReference>
<keyword evidence="2" id="KW-0560">Oxidoreductase</keyword>
<name>A0A5J6L2K0_9MICO</name>
<evidence type="ECO:0000256" key="3">
    <source>
        <dbReference type="ARBA" id="ARBA00023027"/>
    </source>
</evidence>
<evidence type="ECO:0000313" key="6">
    <source>
        <dbReference type="EMBL" id="QEW02748.1"/>
    </source>
</evidence>
<reference evidence="7" key="1">
    <citation type="submission" date="2019-09" db="EMBL/GenBank/DDBJ databases">
        <title>Mumia zhuanghuii sp. nov. isolated from the intestinal contents of plateau pika (Ochotona curzoniae) in the Qinghai-Tibet plateau of China.</title>
        <authorList>
            <person name="Tian Z."/>
        </authorList>
    </citation>
    <scope>NUCLEOTIDE SEQUENCE [LARGE SCALE GENOMIC DNA]</scope>
    <source>
        <strain evidence="7">L-031</strain>
    </source>
</reference>
<dbReference type="GO" id="GO:0016491">
    <property type="term" value="F:oxidoreductase activity"/>
    <property type="evidence" value="ECO:0007669"/>
    <property type="project" value="UniProtKB-KW"/>
</dbReference>
<dbReference type="InterPro" id="IPR000683">
    <property type="entry name" value="Gfo/Idh/MocA-like_OxRdtase_N"/>
</dbReference>
<evidence type="ECO:0000259" key="5">
    <source>
        <dbReference type="Pfam" id="PF22725"/>
    </source>
</evidence>
<comment type="similarity">
    <text evidence="1">Belongs to the Gfo/Idh/MocA family.</text>
</comment>